<feature type="region of interest" description="Disordered" evidence="1">
    <location>
        <begin position="1"/>
        <end position="32"/>
    </location>
</feature>
<evidence type="ECO:0000313" key="2">
    <source>
        <dbReference type="EMBL" id="EMS58639.1"/>
    </source>
</evidence>
<protein>
    <submittedName>
        <fullName evidence="2">Uncharacterized protein</fullName>
    </submittedName>
</protein>
<reference evidence="2" key="1">
    <citation type="journal article" date="2013" name="Nature">
        <title>Draft genome of the wheat A-genome progenitor Triticum urartu.</title>
        <authorList>
            <person name="Ling H.Q."/>
            <person name="Zhao S."/>
            <person name="Liu D."/>
            <person name="Wang J."/>
            <person name="Sun H."/>
            <person name="Zhang C."/>
            <person name="Fan H."/>
            <person name="Li D."/>
            <person name="Dong L."/>
            <person name="Tao Y."/>
            <person name="Gao C."/>
            <person name="Wu H."/>
            <person name="Li Y."/>
            <person name="Cui Y."/>
            <person name="Guo X."/>
            <person name="Zheng S."/>
            <person name="Wang B."/>
            <person name="Yu K."/>
            <person name="Liang Q."/>
            <person name="Yang W."/>
            <person name="Lou X."/>
            <person name="Chen J."/>
            <person name="Feng M."/>
            <person name="Jian J."/>
            <person name="Zhang X."/>
            <person name="Luo G."/>
            <person name="Jiang Y."/>
            <person name="Liu J."/>
            <person name="Wang Z."/>
            <person name="Sha Y."/>
            <person name="Zhang B."/>
            <person name="Wu H."/>
            <person name="Tang D."/>
            <person name="Shen Q."/>
            <person name="Xue P."/>
            <person name="Zou S."/>
            <person name="Wang X."/>
            <person name="Liu X."/>
            <person name="Wang F."/>
            <person name="Yang Y."/>
            <person name="An X."/>
            <person name="Dong Z."/>
            <person name="Zhang K."/>
            <person name="Zhang X."/>
            <person name="Luo M.C."/>
            <person name="Dvorak J."/>
            <person name="Tong Y."/>
            <person name="Wang J."/>
            <person name="Yang H."/>
            <person name="Li Z."/>
            <person name="Wang D."/>
            <person name="Zhang A."/>
            <person name="Wang J."/>
        </authorList>
    </citation>
    <scope>NUCLEOTIDE SEQUENCE</scope>
</reference>
<organism evidence="2">
    <name type="scientific">Triticum urartu</name>
    <name type="common">Red wild einkorn</name>
    <name type="synonym">Crithodium urartu</name>
    <dbReference type="NCBI Taxonomy" id="4572"/>
    <lineage>
        <taxon>Eukaryota</taxon>
        <taxon>Viridiplantae</taxon>
        <taxon>Streptophyta</taxon>
        <taxon>Embryophyta</taxon>
        <taxon>Tracheophyta</taxon>
        <taxon>Spermatophyta</taxon>
        <taxon>Magnoliopsida</taxon>
        <taxon>Liliopsida</taxon>
        <taxon>Poales</taxon>
        <taxon>Poaceae</taxon>
        <taxon>BOP clade</taxon>
        <taxon>Pooideae</taxon>
        <taxon>Triticodae</taxon>
        <taxon>Triticeae</taxon>
        <taxon>Triticinae</taxon>
        <taxon>Triticum</taxon>
    </lineage>
</organism>
<proteinExistence type="predicted"/>
<sequence length="71" mass="7345">MTAANHSPPPPPPHQQSRSNTPRKGLLPLDLAPSPDLARAAVPTSTVPSPSGSIHVIALKVRALSMEVPSP</sequence>
<dbReference type="EMBL" id="KD130246">
    <property type="protein sequence ID" value="EMS58639.1"/>
    <property type="molecule type" value="Genomic_DNA"/>
</dbReference>
<dbReference type="AlphaFoldDB" id="M8ADI4"/>
<evidence type="ECO:0000256" key="1">
    <source>
        <dbReference type="SAM" id="MobiDB-lite"/>
    </source>
</evidence>
<name>M8ADI4_TRIUA</name>
<accession>M8ADI4</accession>
<gene>
    <name evidence="2" type="ORF">TRIUR3_23041</name>
</gene>